<evidence type="ECO:0000259" key="6">
    <source>
        <dbReference type="Pfam" id="PF13193"/>
    </source>
</evidence>
<evidence type="ECO:0000256" key="1">
    <source>
        <dbReference type="ARBA" id="ARBA00022574"/>
    </source>
</evidence>
<dbReference type="Proteomes" id="UP000785200">
    <property type="component" value="Unassembled WGS sequence"/>
</dbReference>
<feature type="domain" description="AMP-binding enzyme C-terminal" evidence="6">
    <location>
        <begin position="481"/>
        <end position="563"/>
    </location>
</feature>
<feature type="repeat" description="WD" evidence="3">
    <location>
        <begin position="806"/>
        <end position="839"/>
    </location>
</feature>
<organism evidence="7 8">
    <name type="scientific">Hyphodiscus hymeniophilus</name>
    <dbReference type="NCBI Taxonomy" id="353542"/>
    <lineage>
        <taxon>Eukaryota</taxon>
        <taxon>Fungi</taxon>
        <taxon>Dikarya</taxon>
        <taxon>Ascomycota</taxon>
        <taxon>Pezizomycotina</taxon>
        <taxon>Leotiomycetes</taxon>
        <taxon>Helotiales</taxon>
        <taxon>Hyphodiscaceae</taxon>
        <taxon>Hyphodiscus</taxon>
    </lineage>
</organism>
<accession>A0A9P7AYS5</accession>
<dbReference type="PANTHER" id="PTHR24096:SF422">
    <property type="entry name" value="BCDNA.GH02901"/>
    <property type="match status" value="1"/>
</dbReference>
<dbReference type="PROSITE" id="PS50294">
    <property type="entry name" value="WD_REPEATS_REGION"/>
    <property type="match status" value="1"/>
</dbReference>
<dbReference type="OrthoDB" id="6509636at2759"/>
<dbReference type="GO" id="GO:0016405">
    <property type="term" value="F:CoA-ligase activity"/>
    <property type="evidence" value="ECO:0007669"/>
    <property type="project" value="TreeGrafter"/>
</dbReference>
<feature type="compositionally biased region" description="Basic and acidic residues" evidence="4">
    <location>
        <begin position="573"/>
        <end position="588"/>
    </location>
</feature>
<dbReference type="PROSITE" id="PS00678">
    <property type="entry name" value="WD_REPEATS_1"/>
    <property type="match status" value="1"/>
</dbReference>
<keyword evidence="1 3" id="KW-0853">WD repeat</keyword>
<comment type="caution">
    <text evidence="7">The sequence shown here is derived from an EMBL/GenBank/DDBJ whole genome shotgun (WGS) entry which is preliminary data.</text>
</comment>
<dbReference type="InterPro" id="IPR025110">
    <property type="entry name" value="AMP-bd_C"/>
</dbReference>
<feature type="region of interest" description="Disordered" evidence="4">
    <location>
        <begin position="905"/>
        <end position="932"/>
    </location>
</feature>
<evidence type="ECO:0000256" key="4">
    <source>
        <dbReference type="SAM" id="MobiDB-lite"/>
    </source>
</evidence>
<dbReference type="Pfam" id="PF00400">
    <property type="entry name" value="WD40"/>
    <property type="match status" value="2"/>
</dbReference>
<evidence type="ECO:0000313" key="8">
    <source>
        <dbReference type="Proteomes" id="UP000785200"/>
    </source>
</evidence>
<name>A0A9P7AYS5_9HELO</name>
<feature type="region of interest" description="Disordered" evidence="4">
    <location>
        <begin position="573"/>
        <end position="593"/>
    </location>
</feature>
<dbReference type="Gene3D" id="2.130.10.10">
    <property type="entry name" value="YVTN repeat-like/Quinoprotein amine dehydrogenase"/>
    <property type="match status" value="1"/>
</dbReference>
<dbReference type="Gene3D" id="3.40.50.980">
    <property type="match status" value="2"/>
</dbReference>
<reference evidence="7" key="1">
    <citation type="submission" date="2019-07" db="EMBL/GenBank/DDBJ databases">
        <title>Hyphodiscus hymeniophilus genome sequencing and assembly.</title>
        <authorList>
            <person name="Kramer G."/>
            <person name="Nodwell J."/>
        </authorList>
    </citation>
    <scope>NUCLEOTIDE SEQUENCE</scope>
    <source>
        <strain evidence="7">ATCC 34498</strain>
    </source>
</reference>
<evidence type="ECO:0000313" key="7">
    <source>
        <dbReference type="EMBL" id="KAG0650339.1"/>
    </source>
</evidence>
<dbReference type="Gene3D" id="2.30.38.10">
    <property type="entry name" value="Luciferase, Domain 3"/>
    <property type="match status" value="1"/>
</dbReference>
<dbReference type="AlphaFoldDB" id="A0A9P7AYS5"/>
<dbReference type="InterPro" id="IPR019775">
    <property type="entry name" value="WD40_repeat_CS"/>
</dbReference>
<keyword evidence="2" id="KW-0677">Repeat</keyword>
<dbReference type="PROSITE" id="PS00455">
    <property type="entry name" value="AMP_BINDING"/>
    <property type="match status" value="1"/>
</dbReference>
<dbReference type="InterPro" id="IPR001680">
    <property type="entry name" value="WD40_rpt"/>
</dbReference>
<feature type="domain" description="AMP-dependent synthetase/ligase" evidence="5">
    <location>
        <begin position="50"/>
        <end position="421"/>
    </location>
</feature>
<evidence type="ECO:0000256" key="2">
    <source>
        <dbReference type="ARBA" id="ARBA00022737"/>
    </source>
</evidence>
<keyword evidence="8" id="KW-1185">Reference proteome</keyword>
<dbReference type="InterPro" id="IPR036322">
    <property type="entry name" value="WD40_repeat_dom_sf"/>
</dbReference>
<evidence type="ECO:0000256" key="3">
    <source>
        <dbReference type="PROSITE-ProRule" id="PRU00221"/>
    </source>
</evidence>
<feature type="compositionally biased region" description="Low complexity" evidence="4">
    <location>
        <begin position="916"/>
        <end position="929"/>
    </location>
</feature>
<dbReference type="InterPro" id="IPR045851">
    <property type="entry name" value="AMP-bd_C_sf"/>
</dbReference>
<sequence length="1083" mass="115477">MVFSQPSWVPKLPSPPDSIPISQFMLDEAYGRCPLNKSRNPFTCGISGLTYSAAAIADRVEHLARALSEELGWTPNKGTEWDKVIGIFALNTVDSMTLAYATHRLSGIASPANAAYSADELVFQLKNSGSKALFTCVPLLETALKAAKASGIPNERVYLLEMPKEFSGDKRLPFKTVSQLIEAGEKLPGLEALAWEKGQGARQTAYLCYSSGTSGLPKGVMISHRNVISNVLQIGLFEESAREARPESERTEVGLGLLPLSHIYGLVVIAQASTYRGDGVIILPKFELQSYLQAIQTHKIRTLYVVPPIIIQMCRNQDATSKYDLSSVGSVFTGAAPLGAETAEELQKFYPSWKIRQGYGLTETSTVVCSTPEDDIFFGSSGCLLPGIKAKIMSIEGVEITGYDQPGELVVQSPSVVLGYLNNDKANIETFLKDTDGNGGWMRTGDEAVVKKSAKGIEHIFIVDRIKELIKVKGLQVAPAELEAHLLTHPSVADCAVIPVPDDASGEVPKAFVVKSSSVGLEENDRMVAREIAKHVQEHKARHKWLKGGVEFIDVIPKSPSGKILRRLLRDKEKETRRAKEEDPHNGSDEEAAMLDANEAEEEIIDDGDAAMDSGSEGEPGEDDIMQEIQLQNDSSAHFDKHTDSIFTIAQHPVHSHIIATGGSEGEDAGGLGFIFDSTPEERPVLPASYQSAPSDPVERKGFEAVFKLEGHTDSINALAFTLPAGQFLLSGGLDGKLRAYIGTKDASKWKFIAEAQEVEEINWLLPCPNSQHPNTVALGANDGSVWIYTVDGTNKEAPLQIVQSYFLHTESCTAGSWSSDGKFLATVSEDASLYVWDVFGEAAAAGLTQGEGGQYVVGLTSLDQRFAVDGGLFSVAIAPSGAFVVVGGAGGSIKVVGLPRLGAESSTTGKGGAGAASKAKGGKQAAGKNTSSSAWAGQAGQILADLQAQGDGIETLAFAPPPLTLMAAGSVDGSIALFDSAHRWAVRRHIKEAHEEFSVVKVEFVKTGGGWLLTSCGMDGVVRRWDTRGGTGMANSGFVKEWKGHRGEGEGGGVLGFVQGAGDRIVTAGDDGVSLVFESPVA</sequence>
<dbReference type="InterPro" id="IPR015943">
    <property type="entry name" value="WD40/YVTN_repeat-like_dom_sf"/>
</dbReference>
<dbReference type="SMART" id="SM00320">
    <property type="entry name" value="WD40"/>
    <property type="match status" value="8"/>
</dbReference>
<dbReference type="EMBL" id="VNKQ01000006">
    <property type="protein sequence ID" value="KAG0650339.1"/>
    <property type="molecule type" value="Genomic_DNA"/>
</dbReference>
<dbReference type="Gene3D" id="3.30.300.30">
    <property type="match status" value="1"/>
</dbReference>
<dbReference type="SUPFAM" id="SSF56801">
    <property type="entry name" value="Acetyl-CoA synthetase-like"/>
    <property type="match status" value="1"/>
</dbReference>
<dbReference type="PROSITE" id="PS50082">
    <property type="entry name" value="WD_REPEATS_2"/>
    <property type="match status" value="2"/>
</dbReference>
<dbReference type="Pfam" id="PF00501">
    <property type="entry name" value="AMP-binding"/>
    <property type="match status" value="1"/>
</dbReference>
<dbReference type="InterPro" id="IPR000873">
    <property type="entry name" value="AMP-dep_synth/lig_dom"/>
</dbReference>
<feature type="repeat" description="WD" evidence="3">
    <location>
        <begin position="709"/>
        <end position="741"/>
    </location>
</feature>
<dbReference type="SUPFAM" id="SSF50978">
    <property type="entry name" value="WD40 repeat-like"/>
    <property type="match status" value="1"/>
</dbReference>
<dbReference type="InterPro" id="IPR020845">
    <property type="entry name" value="AMP-binding_CS"/>
</dbReference>
<evidence type="ECO:0000259" key="5">
    <source>
        <dbReference type="Pfam" id="PF00501"/>
    </source>
</evidence>
<dbReference type="Pfam" id="PF13193">
    <property type="entry name" value="AMP-binding_C"/>
    <property type="match status" value="1"/>
</dbReference>
<dbReference type="CDD" id="cd05911">
    <property type="entry name" value="Firefly_Luc_like"/>
    <property type="match status" value="1"/>
</dbReference>
<protein>
    <submittedName>
        <fullName evidence="7">Acyl-ligase easD</fullName>
    </submittedName>
</protein>
<proteinExistence type="predicted"/>
<gene>
    <name evidence="7" type="ORF">D0Z07_3005</name>
</gene>
<dbReference type="PANTHER" id="PTHR24096">
    <property type="entry name" value="LONG-CHAIN-FATTY-ACID--COA LIGASE"/>
    <property type="match status" value="1"/>
</dbReference>